<dbReference type="EnsemblPlants" id="TuG1812G0100001359.01.T01">
    <property type="protein sequence ID" value="TuG1812G0100001359.01.T01.cds408754"/>
    <property type="gene ID" value="TuG1812G0100001359.01"/>
</dbReference>
<reference evidence="1" key="3">
    <citation type="submission" date="2022-06" db="UniProtKB">
        <authorList>
            <consortium name="EnsemblPlants"/>
        </authorList>
    </citation>
    <scope>IDENTIFICATION</scope>
</reference>
<organism evidence="1 2">
    <name type="scientific">Triticum urartu</name>
    <name type="common">Red wild einkorn</name>
    <name type="synonym">Crithodium urartu</name>
    <dbReference type="NCBI Taxonomy" id="4572"/>
    <lineage>
        <taxon>Eukaryota</taxon>
        <taxon>Viridiplantae</taxon>
        <taxon>Streptophyta</taxon>
        <taxon>Embryophyta</taxon>
        <taxon>Tracheophyta</taxon>
        <taxon>Spermatophyta</taxon>
        <taxon>Magnoliopsida</taxon>
        <taxon>Liliopsida</taxon>
        <taxon>Poales</taxon>
        <taxon>Poaceae</taxon>
        <taxon>BOP clade</taxon>
        <taxon>Pooideae</taxon>
        <taxon>Triticodae</taxon>
        <taxon>Triticeae</taxon>
        <taxon>Triticinae</taxon>
        <taxon>Triticum</taxon>
    </lineage>
</organism>
<evidence type="ECO:0000313" key="1">
    <source>
        <dbReference type="EnsemblPlants" id="TuG1812G0100001359.01.T01.cds408754"/>
    </source>
</evidence>
<evidence type="ECO:0000313" key="2">
    <source>
        <dbReference type="Proteomes" id="UP000015106"/>
    </source>
</evidence>
<accession>A0A8R7JXY6</accession>
<proteinExistence type="predicted"/>
<reference evidence="2" key="1">
    <citation type="journal article" date="2013" name="Nature">
        <title>Draft genome of the wheat A-genome progenitor Triticum urartu.</title>
        <authorList>
            <person name="Ling H.Q."/>
            <person name="Zhao S."/>
            <person name="Liu D."/>
            <person name="Wang J."/>
            <person name="Sun H."/>
            <person name="Zhang C."/>
            <person name="Fan H."/>
            <person name="Li D."/>
            <person name="Dong L."/>
            <person name="Tao Y."/>
            <person name="Gao C."/>
            <person name="Wu H."/>
            <person name="Li Y."/>
            <person name="Cui Y."/>
            <person name="Guo X."/>
            <person name="Zheng S."/>
            <person name="Wang B."/>
            <person name="Yu K."/>
            <person name="Liang Q."/>
            <person name="Yang W."/>
            <person name="Lou X."/>
            <person name="Chen J."/>
            <person name="Feng M."/>
            <person name="Jian J."/>
            <person name="Zhang X."/>
            <person name="Luo G."/>
            <person name="Jiang Y."/>
            <person name="Liu J."/>
            <person name="Wang Z."/>
            <person name="Sha Y."/>
            <person name="Zhang B."/>
            <person name="Wu H."/>
            <person name="Tang D."/>
            <person name="Shen Q."/>
            <person name="Xue P."/>
            <person name="Zou S."/>
            <person name="Wang X."/>
            <person name="Liu X."/>
            <person name="Wang F."/>
            <person name="Yang Y."/>
            <person name="An X."/>
            <person name="Dong Z."/>
            <person name="Zhang K."/>
            <person name="Zhang X."/>
            <person name="Luo M.C."/>
            <person name="Dvorak J."/>
            <person name="Tong Y."/>
            <person name="Wang J."/>
            <person name="Yang H."/>
            <person name="Li Z."/>
            <person name="Wang D."/>
            <person name="Zhang A."/>
            <person name="Wang J."/>
        </authorList>
    </citation>
    <scope>NUCLEOTIDE SEQUENCE</scope>
    <source>
        <strain evidence="2">cv. G1812</strain>
    </source>
</reference>
<name>A0A8R7JXY6_TRIUA</name>
<sequence>MNQLLFRILITGLNKKHSELSVLHSDKLIDGDEFPSPTISTSSLVFRTR</sequence>
<dbReference type="AlphaFoldDB" id="A0A8R7JXY6"/>
<dbReference type="Proteomes" id="UP000015106">
    <property type="component" value="Chromosome 1"/>
</dbReference>
<keyword evidence="2" id="KW-1185">Reference proteome</keyword>
<dbReference type="Gramene" id="TuG1812G0100001359.01.T01">
    <property type="protein sequence ID" value="TuG1812G0100001359.01.T01.cds408754"/>
    <property type="gene ID" value="TuG1812G0100001359.01"/>
</dbReference>
<reference evidence="1" key="2">
    <citation type="submission" date="2018-03" db="EMBL/GenBank/DDBJ databases">
        <title>The Triticum urartu genome reveals the dynamic nature of wheat genome evolution.</title>
        <authorList>
            <person name="Ling H."/>
            <person name="Ma B."/>
            <person name="Shi X."/>
            <person name="Liu H."/>
            <person name="Dong L."/>
            <person name="Sun H."/>
            <person name="Cao Y."/>
            <person name="Gao Q."/>
            <person name="Zheng S."/>
            <person name="Li Y."/>
            <person name="Yu Y."/>
            <person name="Du H."/>
            <person name="Qi M."/>
            <person name="Li Y."/>
            <person name="Yu H."/>
            <person name="Cui Y."/>
            <person name="Wang N."/>
            <person name="Chen C."/>
            <person name="Wu H."/>
            <person name="Zhao Y."/>
            <person name="Zhang J."/>
            <person name="Li Y."/>
            <person name="Zhou W."/>
            <person name="Zhang B."/>
            <person name="Hu W."/>
            <person name="Eijk M."/>
            <person name="Tang J."/>
            <person name="Witsenboer H."/>
            <person name="Zhao S."/>
            <person name="Li Z."/>
            <person name="Zhang A."/>
            <person name="Wang D."/>
            <person name="Liang C."/>
        </authorList>
    </citation>
    <scope>NUCLEOTIDE SEQUENCE [LARGE SCALE GENOMIC DNA]</scope>
    <source>
        <strain evidence="1">cv. G1812</strain>
    </source>
</reference>
<protein>
    <submittedName>
        <fullName evidence="1">Uncharacterized protein</fullName>
    </submittedName>
</protein>